<gene>
    <name evidence="1" type="ORF">CVU76_01585</name>
</gene>
<dbReference type="EMBL" id="PHAO01000001">
    <property type="protein sequence ID" value="PKN02708.1"/>
    <property type="molecule type" value="Genomic_DNA"/>
</dbReference>
<evidence type="ECO:0008006" key="3">
    <source>
        <dbReference type="Google" id="ProtNLM"/>
    </source>
</evidence>
<accession>A0A2N2F3F2</accession>
<comment type="caution">
    <text evidence="1">The sequence shown here is derived from an EMBL/GenBank/DDBJ whole genome shotgun (WGS) entry which is preliminary data.</text>
</comment>
<reference evidence="1 2" key="1">
    <citation type="journal article" date="2017" name="ISME J.">
        <title>Potential for microbial H2 and metal transformations associated with novel bacteria and archaea in deep terrestrial subsurface sediments.</title>
        <authorList>
            <person name="Hernsdorf A.W."/>
            <person name="Amano Y."/>
            <person name="Miyakawa K."/>
            <person name="Ise K."/>
            <person name="Suzuki Y."/>
            <person name="Anantharaman K."/>
            <person name="Probst A."/>
            <person name="Burstein D."/>
            <person name="Thomas B.C."/>
            <person name="Banfield J.F."/>
        </authorList>
    </citation>
    <scope>NUCLEOTIDE SEQUENCE [LARGE SCALE GENOMIC DNA]</scope>
    <source>
        <strain evidence="1">HGW-Dojkabacteria-1</strain>
    </source>
</reference>
<proteinExistence type="predicted"/>
<dbReference type="Proteomes" id="UP000233417">
    <property type="component" value="Unassembled WGS sequence"/>
</dbReference>
<name>A0A2N2F3F2_9BACT</name>
<evidence type="ECO:0000313" key="2">
    <source>
        <dbReference type="Proteomes" id="UP000233417"/>
    </source>
</evidence>
<protein>
    <recommendedName>
        <fullName evidence="3">N-formylglutamate amidohydrolase</fullName>
    </recommendedName>
</protein>
<sequence>MPSKNYFKIIKGTNPILLSAPHVFSHKRPSLTPSYKLGEPWTDDIVYEICANTGAWGIVLTQETDTDPNYIPLKRNPYKQEITKIVQENKIIKFLDFHGLRNESEIDVGIYYPTRFQNSILLAETVSKALGKGKLRGINSCIFRFEDNGQETLGEYVATKLRVPSIQLEIARYIREDKILRNTFIENLSNIFRV</sequence>
<dbReference type="AlphaFoldDB" id="A0A2N2F3F2"/>
<organism evidence="1 2">
    <name type="scientific">Candidatus Dojkabacteria bacterium HGW-Dojkabacteria-1</name>
    <dbReference type="NCBI Taxonomy" id="2013761"/>
    <lineage>
        <taxon>Bacteria</taxon>
        <taxon>Candidatus Dojkabacteria</taxon>
    </lineage>
</organism>
<evidence type="ECO:0000313" key="1">
    <source>
        <dbReference type="EMBL" id="PKN02708.1"/>
    </source>
</evidence>